<dbReference type="EMBL" id="VHLG01000001">
    <property type="protein sequence ID" value="TPW33556.1"/>
    <property type="molecule type" value="Genomic_DNA"/>
</dbReference>
<feature type="signal peptide" evidence="2">
    <location>
        <begin position="1"/>
        <end position="22"/>
    </location>
</feature>
<protein>
    <submittedName>
        <fullName evidence="3">Uncharacterized protein</fullName>
    </submittedName>
</protein>
<dbReference type="Proteomes" id="UP000318801">
    <property type="component" value="Unassembled WGS sequence"/>
</dbReference>
<organism evidence="3 4">
    <name type="scientific">Martelella alba</name>
    <dbReference type="NCBI Taxonomy" id="2590451"/>
    <lineage>
        <taxon>Bacteria</taxon>
        <taxon>Pseudomonadati</taxon>
        <taxon>Pseudomonadota</taxon>
        <taxon>Alphaproteobacteria</taxon>
        <taxon>Hyphomicrobiales</taxon>
        <taxon>Aurantimonadaceae</taxon>
        <taxon>Martelella</taxon>
    </lineage>
</organism>
<feature type="chain" id="PRO_5021496379" evidence="2">
    <location>
        <begin position="23"/>
        <end position="85"/>
    </location>
</feature>
<dbReference type="AlphaFoldDB" id="A0A506UJS2"/>
<keyword evidence="4" id="KW-1185">Reference proteome</keyword>
<proteinExistence type="predicted"/>
<feature type="region of interest" description="Disordered" evidence="1">
    <location>
        <begin position="27"/>
        <end position="85"/>
    </location>
</feature>
<gene>
    <name evidence="3" type="ORF">FJU08_03110</name>
</gene>
<dbReference type="RefSeq" id="WP_141147495.1">
    <property type="nucleotide sequence ID" value="NZ_VHLG01000001.1"/>
</dbReference>
<name>A0A506UJS2_9HYPH</name>
<evidence type="ECO:0000313" key="4">
    <source>
        <dbReference type="Proteomes" id="UP000318801"/>
    </source>
</evidence>
<evidence type="ECO:0000313" key="3">
    <source>
        <dbReference type="EMBL" id="TPW33556.1"/>
    </source>
</evidence>
<reference evidence="3 4" key="1">
    <citation type="submission" date="2019-06" db="EMBL/GenBank/DDBJ databases">
        <authorList>
            <person name="Li M."/>
        </authorList>
    </citation>
    <scope>NUCLEOTIDE SEQUENCE [LARGE SCALE GENOMIC DNA]</scope>
    <source>
        <strain evidence="3 4">BGMRC2036</strain>
    </source>
</reference>
<keyword evidence="2" id="KW-0732">Signal</keyword>
<accession>A0A506UJS2</accession>
<evidence type="ECO:0000256" key="1">
    <source>
        <dbReference type="SAM" id="MobiDB-lite"/>
    </source>
</evidence>
<comment type="caution">
    <text evidence="3">The sequence shown here is derived from an EMBL/GenBank/DDBJ whole genome shotgun (WGS) entry which is preliminary data.</text>
</comment>
<evidence type="ECO:0000256" key="2">
    <source>
        <dbReference type="SAM" id="SignalP"/>
    </source>
</evidence>
<sequence>MKKILTAAVTAITLTFSPMAYAASPAAAPEKICGPQKPGQPANCVDKNGKQQAAKTPEKAPQKVIPAAKTPGKPVPVQPAQPVKK</sequence>